<comment type="caution">
    <text evidence="1">The sequence shown here is derived from an EMBL/GenBank/DDBJ whole genome shotgun (WGS) entry which is preliminary data.</text>
</comment>
<dbReference type="Proteomes" id="UP001604277">
    <property type="component" value="Unassembled WGS sequence"/>
</dbReference>
<evidence type="ECO:0000313" key="1">
    <source>
        <dbReference type="EMBL" id="KAL2554849.1"/>
    </source>
</evidence>
<reference evidence="2" key="1">
    <citation type="submission" date="2024-07" db="EMBL/GenBank/DDBJ databases">
        <title>Two chromosome-level genome assemblies of Korean endemic species Abeliophyllum distichum and Forsythia ovata (Oleaceae).</title>
        <authorList>
            <person name="Jang H."/>
        </authorList>
    </citation>
    <scope>NUCLEOTIDE SEQUENCE [LARGE SCALE GENOMIC DNA]</scope>
</reference>
<name>A0ABD1WYQ6_9LAMI</name>
<gene>
    <name evidence="1" type="ORF">Fot_08468</name>
</gene>
<organism evidence="1 2">
    <name type="scientific">Forsythia ovata</name>
    <dbReference type="NCBI Taxonomy" id="205694"/>
    <lineage>
        <taxon>Eukaryota</taxon>
        <taxon>Viridiplantae</taxon>
        <taxon>Streptophyta</taxon>
        <taxon>Embryophyta</taxon>
        <taxon>Tracheophyta</taxon>
        <taxon>Spermatophyta</taxon>
        <taxon>Magnoliopsida</taxon>
        <taxon>eudicotyledons</taxon>
        <taxon>Gunneridae</taxon>
        <taxon>Pentapetalae</taxon>
        <taxon>asterids</taxon>
        <taxon>lamiids</taxon>
        <taxon>Lamiales</taxon>
        <taxon>Oleaceae</taxon>
        <taxon>Forsythieae</taxon>
        <taxon>Forsythia</taxon>
    </lineage>
</organism>
<dbReference type="AlphaFoldDB" id="A0ABD1WYQ6"/>
<dbReference type="EMBL" id="JBFOLJ010000002">
    <property type="protein sequence ID" value="KAL2554849.1"/>
    <property type="molecule type" value="Genomic_DNA"/>
</dbReference>
<evidence type="ECO:0000313" key="2">
    <source>
        <dbReference type="Proteomes" id="UP001604277"/>
    </source>
</evidence>
<keyword evidence="2" id="KW-1185">Reference proteome</keyword>
<dbReference type="PANTHER" id="PTHR35109">
    <property type="entry name" value="GLUTAMATE RACEMASE"/>
    <property type="match status" value="1"/>
</dbReference>
<sequence length="102" mass="11639">MAATATSRGAQTMNSMYFKPMLRKAYHRKSSDIVSDTIKLNRDEKKNKNMVAGNCDATCWIPDDRTGIYYPKGQEKIMEDVPRDAGRNFGAINWFSNHEDCI</sequence>
<proteinExistence type="predicted"/>
<protein>
    <recommendedName>
        <fullName evidence="3">Late embryogenesis abundant protein</fullName>
    </recommendedName>
</protein>
<evidence type="ECO:0008006" key="3">
    <source>
        <dbReference type="Google" id="ProtNLM"/>
    </source>
</evidence>
<accession>A0ABD1WYQ6</accession>
<dbReference type="PANTHER" id="PTHR35109:SF2">
    <property type="entry name" value="LATE EMBRYOGENESIS ABUNDANT PROTEIN"/>
    <property type="match status" value="1"/>
</dbReference>